<reference evidence="3 4" key="2">
    <citation type="submission" date="2019-02" db="EMBL/GenBank/DDBJ databases">
        <title>'Lichenibacterium ramalinii' gen. nov. sp. nov., 'Lichenibacterium minor' gen. nov. sp. nov.</title>
        <authorList>
            <person name="Pankratov T."/>
        </authorList>
    </citation>
    <scope>NUCLEOTIDE SEQUENCE [LARGE SCALE GENOMIC DNA]</scope>
    <source>
        <strain evidence="3 4">RmlP001</strain>
    </source>
</reference>
<evidence type="ECO:0000256" key="2">
    <source>
        <dbReference type="SAM" id="MobiDB-lite"/>
    </source>
</evidence>
<feature type="region of interest" description="Disordered" evidence="2">
    <location>
        <begin position="119"/>
        <end position="182"/>
    </location>
</feature>
<dbReference type="GO" id="GO:0008270">
    <property type="term" value="F:zinc ion binding"/>
    <property type="evidence" value="ECO:0007669"/>
    <property type="project" value="InterPro"/>
</dbReference>
<evidence type="ECO:0008006" key="5">
    <source>
        <dbReference type="Google" id="ProtNLM"/>
    </source>
</evidence>
<feature type="compositionally biased region" description="Basic residues" evidence="2">
    <location>
        <begin position="122"/>
        <end position="139"/>
    </location>
</feature>
<evidence type="ECO:0000256" key="1">
    <source>
        <dbReference type="ARBA" id="ARBA00007031"/>
    </source>
</evidence>
<gene>
    <name evidence="3" type="ORF">D3272_21025</name>
</gene>
<dbReference type="OrthoDB" id="9809693at2"/>
<sequence>MLRRFVGGASGHPMPCRGCIIAPADGASGTAFDWERSQGADPAVSGEPPKPALPVKESITDDYLISLEDGRKLKSMKRYLAGLGMTPADYRAKWGLPHDYPMVAPAYAAHRSVLAKAIGLGRSRRGRGRRRSPRGRAGARRTQEGWPRRQKGLTQRGASRRSPTAPYPASATGSTIVGSSSP</sequence>
<organism evidence="3 4">
    <name type="scientific">Lichenibacterium ramalinae</name>
    <dbReference type="NCBI Taxonomy" id="2316527"/>
    <lineage>
        <taxon>Bacteria</taxon>
        <taxon>Pseudomonadati</taxon>
        <taxon>Pseudomonadota</taxon>
        <taxon>Alphaproteobacteria</taxon>
        <taxon>Hyphomicrobiales</taxon>
        <taxon>Lichenihabitantaceae</taxon>
        <taxon>Lichenibacterium</taxon>
    </lineage>
</organism>
<keyword evidence="4" id="KW-1185">Reference proteome</keyword>
<comment type="similarity">
    <text evidence="1">Belongs to the ros/MucR family.</text>
</comment>
<dbReference type="EMBL" id="QYBC01000020">
    <property type="protein sequence ID" value="RYB02476.1"/>
    <property type="molecule type" value="Genomic_DNA"/>
</dbReference>
<evidence type="ECO:0000313" key="4">
    <source>
        <dbReference type="Proteomes" id="UP000289411"/>
    </source>
</evidence>
<dbReference type="GO" id="GO:0003677">
    <property type="term" value="F:DNA binding"/>
    <property type="evidence" value="ECO:0007669"/>
    <property type="project" value="InterPro"/>
</dbReference>
<dbReference type="Gene3D" id="1.10.10.1550">
    <property type="entry name" value="ROS/MUCR transcriptional regulator protein"/>
    <property type="match status" value="1"/>
</dbReference>
<name>A0A4Q2RA78_9HYPH</name>
<dbReference type="Pfam" id="PF05443">
    <property type="entry name" value="ROS_MUCR"/>
    <property type="match status" value="1"/>
</dbReference>
<comment type="caution">
    <text evidence="3">The sequence shown here is derived from an EMBL/GenBank/DDBJ whole genome shotgun (WGS) entry which is preliminary data.</text>
</comment>
<evidence type="ECO:0000313" key="3">
    <source>
        <dbReference type="EMBL" id="RYB02476.1"/>
    </source>
</evidence>
<dbReference type="Proteomes" id="UP000289411">
    <property type="component" value="Unassembled WGS sequence"/>
</dbReference>
<accession>A0A4Q2RA78</accession>
<protein>
    <recommendedName>
        <fullName evidence="5">MucR family transcriptional regulator</fullName>
    </recommendedName>
</protein>
<feature type="compositionally biased region" description="Polar residues" evidence="2">
    <location>
        <begin position="171"/>
        <end position="182"/>
    </location>
</feature>
<proteinExistence type="inferred from homology"/>
<dbReference type="AlphaFoldDB" id="A0A4Q2RA78"/>
<dbReference type="GO" id="GO:0006355">
    <property type="term" value="P:regulation of DNA-templated transcription"/>
    <property type="evidence" value="ECO:0007669"/>
    <property type="project" value="InterPro"/>
</dbReference>
<reference evidence="3 4" key="1">
    <citation type="submission" date="2018-09" db="EMBL/GenBank/DDBJ databases">
        <authorList>
            <person name="Grouzdev D.S."/>
            <person name="Krutkina M.S."/>
        </authorList>
    </citation>
    <scope>NUCLEOTIDE SEQUENCE [LARGE SCALE GENOMIC DNA]</scope>
    <source>
        <strain evidence="3 4">RmlP001</strain>
    </source>
</reference>
<dbReference type="InterPro" id="IPR041920">
    <property type="entry name" value="ROS/MUCR_sf"/>
</dbReference>
<dbReference type="InterPro" id="IPR008807">
    <property type="entry name" value="ROS_MUCR"/>
</dbReference>